<dbReference type="AlphaFoldDB" id="A0A5B0MGN9"/>
<dbReference type="PANTHER" id="PTHR31912">
    <property type="entry name" value="IP13529P"/>
    <property type="match status" value="1"/>
</dbReference>
<keyword evidence="2" id="KW-1185">Reference proteome</keyword>
<organism evidence="1 2">
    <name type="scientific">Puccinia graminis f. sp. tritici</name>
    <dbReference type="NCBI Taxonomy" id="56615"/>
    <lineage>
        <taxon>Eukaryota</taxon>
        <taxon>Fungi</taxon>
        <taxon>Dikarya</taxon>
        <taxon>Basidiomycota</taxon>
        <taxon>Pucciniomycotina</taxon>
        <taxon>Pucciniomycetes</taxon>
        <taxon>Pucciniales</taxon>
        <taxon>Pucciniaceae</taxon>
        <taxon>Puccinia</taxon>
    </lineage>
</organism>
<name>A0A5B0MGN9_PUCGR</name>
<accession>A0A5B0MGN9</accession>
<dbReference type="OrthoDB" id="2507241at2759"/>
<sequence>MIGMDVIGRRSVLNRPVHYLSLQKTLALEIANPFVKPHLKYYPEISAGQPVSRLSQSRKWLKELGPNTRAPMVRDGGRDFYLHELVQLKSSLIVVPDFFCELDGEMYALCQTPDIQICNETGQLMFMITKNPPSDSPKLARIAVAEFGVDYPSMTVDGGGLMSDLCGNRMYGEPMQLQTSLVMFLLPFILTMPADVELGTEREVIGPIFNRWRLKAAGRAIRHMPICLYADDTSGNSSKKWNKHISYYFTLAGLPPKLTNQHFNCHFLSTSNSAGAMELAEGIVDELMCAQSSPR</sequence>
<dbReference type="EMBL" id="VSWC01000157">
    <property type="protein sequence ID" value="KAA1075313.1"/>
    <property type="molecule type" value="Genomic_DNA"/>
</dbReference>
<comment type="caution">
    <text evidence="1">The sequence shown here is derived from an EMBL/GenBank/DDBJ whole genome shotgun (WGS) entry which is preliminary data.</text>
</comment>
<dbReference type="PANTHER" id="PTHR31912:SF34">
    <property type="entry name" value="NOTOCHORD-RELATED PROTEIN"/>
    <property type="match status" value="1"/>
</dbReference>
<proteinExistence type="predicted"/>
<evidence type="ECO:0000313" key="2">
    <source>
        <dbReference type="Proteomes" id="UP000324748"/>
    </source>
</evidence>
<dbReference type="Proteomes" id="UP000324748">
    <property type="component" value="Unassembled WGS sequence"/>
</dbReference>
<evidence type="ECO:0000313" key="1">
    <source>
        <dbReference type="EMBL" id="KAA1075313.1"/>
    </source>
</evidence>
<gene>
    <name evidence="1" type="ORF">PGT21_033525</name>
</gene>
<reference evidence="1 2" key="1">
    <citation type="submission" date="2019-05" db="EMBL/GenBank/DDBJ databases">
        <title>Emergence of the Ug99 lineage of the wheat stem rust pathogen through somatic hybridization.</title>
        <authorList>
            <person name="Li F."/>
            <person name="Upadhyaya N.M."/>
            <person name="Sperschneider J."/>
            <person name="Matny O."/>
            <person name="Nguyen-Phuc H."/>
            <person name="Mago R."/>
            <person name="Raley C."/>
            <person name="Miller M.E."/>
            <person name="Silverstein K.A.T."/>
            <person name="Henningsen E."/>
            <person name="Hirsch C.D."/>
            <person name="Visser B."/>
            <person name="Pretorius Z.A."/>
            <person name="Steffenson B.J."/>
            <person name="Schwessinger B."/>
            <person name="Dodds P.N."/>
            <person name="Figueroa M."/>
        </authorList>
    </citation>
    <scope>NUCLEOTIDE SEQUENCE [LARGE SCALE GENOMIC DNA]</scope>
    <source>
        <strain evidence="1">21-0</strain>
    </source>
</reference>
<protein>
    <submittedName>
        <fullName evidence="1">Uncharacterized protein</fullName>
    </submittedName>
</protein>